<comment type="caution">
    <text evidence="2">The sequence shown here is derived from an EMBL/GenBank/DDBJ whole genome shotgun (WGS) entry which is preliminary data.</text>
</comment>
<dbReference type="Pfam" id="PF05145">
    <property type="entry name" value="AbrB"/>
    <property type="match status" value="1"/>
</dbReference>
<feature type="transmembrane region" description="Helical" evidence="1">
    <location>
        <begin position="342"/>
        <end position="360"/>
    </location>
</feature>
<dbReference type="Proteomes" id="UP000321523">
    <property type="component" value="Unassembled WGS sequence"/>
</dbReference>
<keyword evidence="2" id="KW-0560">Oxidoreductase</keyword>
<feature type="transmembrane region" description="Helical" evidence="1">
    <location>
        <begin position="172"/>
        <end position="190"/>
    </location>
</feature>
<dbReference type="RefSeq" id="WP_084720596.1">
    <property type="nucleotide sequence ID" value="NZ_BJYZ01000017.1"/>
</dbReference>
<evidence type="ECO:0000256" key="1">
    <source>
        <dbReference type="SAM" id="Phobius"/>
    </source>
</evidence>
<feature type="transmembrane region" description="Helical" evidence="1">
    <location>
        <begin position="55"/>
        <end position="73"/>
    </location>
</feature>
<dbReference type="GO" id="GO:0016020">
    <property type="term" value="C:membrane"/>
    <property type="evidence" value="ECO:0007669"/>
    <property type="project" value="InterPro"/>
</dbReference>
<organism evidence="2 3">
    <name type="scientific">Skermanella aerolata</name>
    <dbReference type="NCBI Taxonomy" id="393310"/>
    <lineage>
        <taxon>Bacteria</taxon>
        <taxon>Pseudomonadati</taxon>
        <taxon>Pseudomonadota</taxon>
        <taxon>Alphaproteobacteria</taxon>
        <taxon>Rhodospirillales</taxon>
        <taxon>Azospirillaceae</taxon>
        <taxon>Skermanella</taxon>
    </lineage>
</organism>
<evidence type="ECO:0000313" key="3">
    <source>
        <dbReference type="Proteomes" id="UP000321523"/>
    </source>
</evidence>
<keyword evidence="1" id="KW-1133">Transmembrane helix</keyword>
<dbReference type="EMBL" id="BJYZ01000017">
    <property type="protein sequence ID" value="GEO39566.1"/>
    <property type="molecule type" value="Genomic_DNA"/>
</dbReference>
<feature type="transmembrane region" description="Helical" evidence="1">
    <location>
        <begin position="287"/>
        <end position="308"/>
    </location>
</feature>
<dbReference type="GO" id="GO:0010468">
    <property type="term" value="P:regulation of gene expression"/>
    <property type="evidence" value="ECO:0007669"/>
    <property type="project" value="InterPro"/>
</dbReference>
<keyword evidence="2" id="KW-0503">Monooxygenase</keyword>
<dbReference type="GO" id="GO:0004497">
    <property type="term" value="F:monooxygenase activity"/>
    <property type="evidence" value="ECO:0007669"/>
    <property type="project" value="UniProtKB-KW"/>
</dbReference>
<dbReference type="AlphaFoldDB" id="A0A512DSZ5"/>
<sequence length="388" mass="40552">MASVSPPPERPSRLYKVLGRHFGSFGSRGRGVQWAAMLLLSGIFVAVLEAVGLPAALLLGPMIAAIVVAAGQGTLRVPHLPFFMAQAVIGCMIARSITPEIIGTMAQDWPLFAGVIVSVIASSALIGLLLTRWRVLPGTTAVWGSCPGAASAMTLMAEAFGADVRLVAFMQYLRVVLVTVVASIVARIWVTPAPGHAAATDWLGAVQWLPFAETMALAAAGAFIAPLLRVPAGPMLVPMVAGALLHGSGTMTIELPPLLLAASYAVVGWSIGVRFTRPILVHALRALPRVTASILALIAICGGFAWVLTWTAGIDPLTAYLATSPGGADSVAIIAASSNVDVPFVMALQTMRFLVVLFVGPSLSRFIARRTGATDFGPLDDRHSNRQP</sequence>
<keyword evidence="1" id="KW-0812">Transmembrane</keyword>
<dbReference type="OrthoDB" id="9809910at2"/>
<dbReference type="PIRSF" id="PIRSF038991">
    <property type="entry name" value="Protein_AbrB"/>
    <property type="match status" value="1"/>
</dbReference>
<dbReference type="PANTHER" id="PTHR38457:SF1">
    <property type="entry name" value="REGULATOR ABRB-RELATED"/>
    <property type="match status" value="1"/>
</dbReference>
<protein>
    <submittedName>
        <fullName evidence="2">Ammonia monooxygenase</fullName>
    </submittedName>
</protein>
<accession>A0A512DSZ5</accession>
<dbReference type="NCBIfam" id="TIGR03082">
    <property type="entry name" value="Gneg_AbrB_dup"/>
    <property type="match status" value="2"/>
</dbReference>
<feature type="transmembrane region" description="Helical" evidence="1">
    <location>
        <begin position="31"/>
        <end position="48"/>
    </location>
</feature>
<keyword evidence="1" id="KW-0472">Membrane</keyword>
<dbReference type="PANTHER" id="PTHR38457">
    <property type="entry name" value="REGULATOR ABRB-RELATED"/>
    <property type="match status" value="1"/>
</dbReference>
<feature type="transmembrane region" description="Helical" evidence="1">
    <location>
        <begin position="142"/>
        <end position="160"/>
    </location>
</feature>
<name>A0A512DSZ5_9PROT</name>
<dbReference type="InterPro" id="IPR007820">
    <property type="entry name" value="AbrB_fam"/>
</dbReference>
<feature type="transmembrane region" description="Helical" evidence="1">
    <location>
        <begin position="202"/>
        <end position="225"/>
    </location>
</feature>
<evidence type="ECO:0000313" key="2">
    <source>
        <dbReference type="EMBL" id="GEO39566.1"/>
    </source>
</evidence>
<proteinExistence type="predicted"/>
<feature type="transmembrane region" description="Helical" evidence="1">
    <location>
        <begin position="255"/>
        <end position="275"/>
    </location>
</feature>
<gene>
    <name evidence="2" type="ORF">SAE02_37140</name>
</gene>
<feature type="transmembrane region" description="Helical" evidence="1">
    <location>
        <begin position="109"/>
        <end position="130"/>
    </location>
</feature>
<dbReference type="InterPro" id="IPR017516">
    <property type="entry name" value="AbrB_dup"/>
</dbReference>
<keyword evidence="3" id="KW-1185">Reference proteome</keyword>
<reference evidence="2 3" key="1">
    <citation type="submission" date="2019-07" db="EMBL/GenBank/DDBJ databases">
        <title>Whole genome shotgun sequence of Skermanella aerolata NBRC 106429.</title>
        <authorList>
            <person name="Hosoyama A."/>
            <person name="Uohara A."/>
            <person name="Ohji S."/>
            <person name="Ichikawa N."/>
        </authorList>
    </citation>
    <scope>NUCLEOTIDE SEQUENCE [LARGE SCALE GENOMIC DNA]</scope>
    <source>
        <strain evidence="2 3">NBRC 106429</strain>
    </source>
</reference>